<feature type="compositionally biased region" description="Low complexity" evidence="2">
    <location>
        <begin position="1"/>
        <end position="20"/>
    </location>
</feature>
<proteinExistence type="predicted"/>
<gene>
    <name evidence="4" type="ORF">U9M48_013489</name>
</gene>
<evidence type="ECO:0000313" key="5">
    <source>
        <dbReference type="Proteomes" id="UP001341281"/>
    </source>
</evidence>
<feature type="compositionally biased region" description="Low complexity" evidence="2">
    <location>
        <begin position="27"/>
        <end position="42"/>
    </location>
</feature>
<dbReference type="GO" id="GO:0003677">
    <property type="term" value="F:DNA binding"/>
    <property type="evidence" value="ECO:0007669"/>
    <property type="project" value="UniProtKB-KW"/>
</dbReference>
<dbReference type="InterPro" id="IPR052035">
    <property type="entry name" value="ZnF_BED_domain_contain"/>
</dbReference>
<dbReference type="AlphaFoldDB" id="A0AAQ3WJL9"/>
<sequence>MSTLGTSGSNAAGASESAGTCHRVTRARLAGAATAAPPSDSAQVGTTGTEEATEIDDDVPAGSKRRQRGPKLKYEVWKEFTRFEIDGVWKANAIGGETKNGTNHLRGHLEICPDRSVRKWLKQASLKLTANPKDGTVSLEKYTFDQKVARKELALMIIVHEYLCLWYIMLDFAIVSRNTIRKDILDMYEVHRQSMVQYFRKLSSCVAVTTDLWTANHQRKGYMAVTAHFLDDEWKLKSFLLRFIYVPAPHTTEVITDVLHEVLLDWLIERNLSTITLDNCSTNDSLMKNMVGTNNDSTNNDQLMKSMAAMEGKLPLSSCMLNAIIHMLCVAHILNLIVKVGMSVMEKGIDSVRDLVAFWSATPKRHEKFEKMAIQMKGKYEKKDSSRLKWQTSAIPKVEETSAKMKEKFNKYWLDVHGLMAVAAVLDPRYKLQLLNALFLKIHGCESTAKEAVNKVKDLLYNLVLEYQDSMEGVATTDGAELRTSSVPSHMDDEEDWIDTFDDYMSKQPTVTST</sequence>
<name>A0AAQ3WJL9_PASNO</name>
<dbReference type="Proteomes" id="UP001341281">
    <property type="component" value="Chromosome 03"/>
</dbReference>
<evidence type="ECO:0000256" key="2">
    <source>
        <dbReference type="SAM" id="MobiDB-lite"/>
    </source>
</evidence>
<keyword evidence="5" id="KW-1185">Reference proteome</keyword>
<dbReference type="PANTHER" id="PTHR46481">
    <property type="entry name" value="ZINC FINGER BED DOMAIN-CONTAINING PROTEIN 4"/>
    <property type="match status" value="1"/>
</dbReference>
<dbReference type="PANTHER" id="PTHR46481:SF11">
    <property type="entry name" value="ZINC FINGER BED DOMAIN-CONTAINING PROTEIN RICESLEEPER 2-LIKE"/>
    <property type="match status" value="1"/>
</dbReference>
<evidence type="ECO:0000259" key="3">
    <source>
        <dbReference type="Pfam" id="PF14372"/>
    </source>
</evidence>
<feature type="region of interest" description="Disordered" evidence="2">
    <location>
        <begin position="1"/>
        <end position="68"/>
    </location>
</feature>
<dbReference type="EMBL" id="CP144747">
    <property type="protein sequence ID" value="WVZ63895.1"/>
    <property type="molecule type" value="Genomic_DNA"/>
</dbReference>
<organism evidence="4 5">
    <name type="scientific">Paspalum notatum var. saurae</name>
    <dbReference type="NCBI Taxonomy" id="547442"/>
    <lineage>
        <taxon>Eukaryota</taxon>
        <taxon>Viridiplantae</taxon>
        <taxon>Streptophyta</taxon>
        <taxon>Embryophyta</taxon>
        <taxon>Tracheophyta</taxon>
        <taxon>Spermatophyta</taxon>
        <taxon>Magnoliopsida</taxon>
        <taxon>Liliopsida</taxon>
        <taxon>Poales</taxon>
        <taxon>Poaceae</taxon>
        <taxon>PACMAD clade</taxon>
        <taxon>Panicoideae</taxon>
        <taxon>Andropogonodae</taxon>
        <taxon>Paspaleae</taxon>
        <taxon>Paspalinae</taxon>
        <taxon>Paspalum</taxon>
    </lineage>
</organism>
<evidence type="ECO:0000313" key="4">
    <source>
        <dbReference type="EMBL" id="WVZ63895.1"/>
    </source>
</evidence>
<accession>A0AAQ3WJL9</accession>
<protein>
    <recommendedName>
        <fullName evidence="3">hAT-like transposase RNase-H fold domain-containing protein</fullName>
    </recommendedName>
</protein>
<feature type="domain" description="hAT-like transposase RNase-H fold" evidence="3">
    <location>
        <begin position="389"/>
        <end position="467"/>
    </location>
</feature>
<keyword evidence="1" id="KW-0238">DNA-binding</keyword>
<reference evidence="4 5" key="1">
    <citation type="submission" date="2024-02" db="EMBL/GenBank/DDBJ databases">
        <title>High-quality chromosome-scale genome assembly of Pensacola bahiagrass (Paspalum notatum Flugge var. saurae).</title>
        <authorList>
            <person name="Vega J.M."/>
            <person name="Podio M."/>
            <person name="Orjuela J."/>
            <person name="Siena L.A."/>
            <person name="Pessino S.C."/>
            <person name="Combes M.C."/>
            <person name="Mariac C."/>
            <person name="Albertini E."/>
            <person name="Pupilli F."/>
            <person name="Ortiz J.P.A."/>
            <person name="Leblanc O."/>
        </authorList>
    </citation>
    <scope>NUCLEOTIDE SEQUENCE [LARGE SCALE GENOMIC DNA]</scope>
    <source>
        <strain evidence="4">R1</strain>
        <tissue evidence="4">Leaf</tissue>
    </source>
</reference>
<evidence type="ECO:0000256" key="1">
    <source>
        <dbReference type="ARBA" id="ARBA00023125"/>
    </source>
</evidence>
<dbReference type="InterPro" id="IPR012337">
    <property type="entry name" value="RNaseH-like_sf"/>
</dbReference>
<dbReference type="InterPro" id="IPR025525">
    <property type="entry name" value="hAT-like_transposase_RNase-H"/>
</dbReference>
<dbReference type="Pfam" id="PF14372">
    <property type="entry name" value="hAT-like_RNase-H"/>
    <property type="match status" value="1"/>
</dbReference>
<dbReference type="SUPFAM" id="SSF53098">
    <property type="entry name" value="Ribonuclease H-like"/>
    <property type="match status" value="1"/>
</dbReference>